<gene>
    <name evidence="1" type="ORF">LCGC14_0132290</name>
</gene>
<proteinExistence type="predicted"/>
<organism evidence="1">
    <name type="scientific">marine sediment metagenome</name>
    <dbReference type="NCBI Taxonomy" id="412755"/>
    <lineage>
        <taxon>unclassified sequences</taxon>
        <taxon>metagenomes</taxon>
        <taxon>ecological metagenomes</taxon>
    </lineage>
</organism>
<reference evidence="1" key="1">
    <citation type="journal article" date="2015" name="Nature">
        <title>Complex archaea that bridge the gap between prokaryotes and eukaryotes.</title>
        <authorList>
            <person name="Spang A."/>
            <person name="Saw J.H."/>
            <person name="Jorgensen S.L."/>
            <person name="Zaremba-Niedzwiedzka K."/>
            <person name="Martijn J."/>
            <person name="Lind A.E."/>
            <person name="van Eijk R."/>
            <person name="Schleper C."/>
            <person name="Guy L."/>
            <person name="Ettema T.J."/>
        </authorList>
    </citation>
    <scope>NUCLEOTIDE SEQUENCE</scope>
</reference>
<dbReference type="AlphaFoldDB" id="A0A0F9Y5E6"/>
<protein>
    <submittedName>
        <fullName evidence="1">Uncharacterized protein</fullName>
    </submittedName>
</protein>
<accession>A0A0F9Y5E6</accession>
<sequence>MKKFMKEPIKEDLKMFKYFICFFLLVIVQLNSCKSIAQSNLQDSNVIGMELILNENYSGFEQEEYILIKNKKELNAFYGRINRTRKPGLTPPSIDFTTEMILVWCGDTSASNYASLELSEKEDFLQVQKLNSKKASNLVVSPFSIYKLPLSSKKLKIQK</sequence>
<dbReference type="EMBL" id="LAZR01000044">
    <property type="protein sequence ID" value="KKN99808.1"/>
    <property type="molecule type" value="Genomic_DNA"/>
</dbReference>
<evidence type="ECO:0000313" key="1">
    <source>
        <dbReference type="EMBL" id="KKN99808.1"/>
    </source>
</evidence>
<comment type="caution">
    <text evidence="1">The sequence shown here is derived from an EMBL/GenBank/DDBJ whole genome shotgun (WGS) entry which is preliminary data.</text>
</comment>
<name>A0A0F9Y5E6_9ZZZZ</name>